<accession>A0A7I8J6H4</accession>
<dbReference type="EMBL" id="LR743596">
    <property type="protein sequence ID" value="CAA2626527.1"/>
    <property type="molecule type" value="Genomic_DNA"/>
</dbReference>
<gene>
    <name evidence="2" type="ORF">SI7747_09012225</name>
</gene>
<evidence type="ECO:0000313" key="3">
    <source>
        <dbReference type="Proteomes" id="UP001189122"/>
    </source>
</evidence>
<feature type="region of interest" description="Disordered" evidence="1">
    <location>
        <begin position="35"/>
        <end position="56"/>
    </location>
</feature>
<protein>
    <submittedName>
        <fullName evidence="2">Uncharacterized protein</fullName>
    </submittedName>
</protein>
<dbReference type="AlphaFoldDB" id="A0A7I8J6H4"/>
<dbReference type="Proteomes" id="UP001189122">
    <property type="component" value="Unassembled WGS sequence"/>
</dbReference>
<evidence type="ECO:0000256" key="1">
    <source>
        <dbReference type="SAM" id="MobiDB-lite"/>
    </source>
</evidence>
<feature type="compositionally biased region" description="Low complexity" evidence="1">
    <location>
        <begin position="45"/>
        <end position="54"/>
    </location>
</feature>
<name>A0A7I8J6H4_SPIIN</name>
<proteinExistence type="predicted"/>
<evidence type="ECO:0000313" key="2">
    <source>
        <dbReference type="EMBL" id="CAA2626527.1"/>
    </source>
</evidence>
<reference evidence="2 3" key="1">
    <citation type="submission" date="2019-12" db="EMBL/GenBank/DDBJ databases">
        <authorList>
            <person name="Scholz U."/>
            <person name="Mascher M."/>
            <person name="Fiebig A."/>
        </authorList>
    </citation>
    <scope>NUCLEOTIDE SEQUENCE</scope>
</reference>
<dbReference type="EMBL" id="CACRZD030000009">
    <property type="protein sequence ID" value="CAA6665836.1"/>
    <property type="molecule type" value="Genomic_DNA"/>
</dbReference>
<organism evidence="2">
    <name type="scientific">Spirodela intermedia</name>
    <name type="common">Intermediate duckweed</name>
    <dbReference type="NCBI Taxonomy" id="51605"/>
    <lineage>
        <taxon>Eukaryota</taxon>
        <taxon>Viridiplantae</taxon>
        <taxon>Streptophyta</taxon>
        <taxon>Embryophyta</taxon>
        <taxon>Tracheophyta</taxon>
        <taxon>Spermatophyta</taxon>
        <taxon>Magnoliopsida</taxon>
        <taxon>Liliopsida</taxon>
        <taxon>Araceae</taxon>
        <taxon>Lemnoideae</taxon>
        <taxon>Spirodela</taxon>
    </lineage>
</organism>
<keyword evidence="3" id="KW-1185">Reference proteome</keyword>
<sequence>MPQCHRGTGMKLCGYVLTQSTYTLSLLKRAHMDSCKPLPTPSPTSSPTITSSSIGEPSHYRSIVAAL</sequence>